<sequence>MKSSFLSRSLLLVSALSLVSGQSAAYAQASAAAMPQARAVIAIPVEPIDPIEPTDPTGPTGPTGPAPTSASEMCAVDLNGNGDAADEGETASCAATASGGWQCPIRAVACTVTGPATYACPLGDQYACEVPAGGGAPTCSPDACIDTGANPVVTDPVVDDPGVPNDGQVDADGNCLDHIEIFSGRALRCRPPGLLDTFQNCCADKGKIIKDGIGSSLTSLSTKIAVAKGVLTGMKAAYTAFKAGATASQAATAGLKGIIGIDPTSLAISLAINLIIEFLFQGCDSQDMETGMLRGSGMCHEIGSYCTSKILGICIQKAKGHCCFNTKLGRIIQEQGRPQLKSFNSIGWGTPKNPMCRGFTPEEFQALDFSKMDLSEYYSDIEARAQSDIQIDMKDRVDAYMQTIGKN</sequence>
<dbReference type="AlphaFoldDB" id="A0A160TJA8"/>
<dbReference type="Pfam" id="PF06986">
    <property type="entry name" value="F_T4SS_TraN"/>
    <property type="match status" value="1"/>
</dbReference>
<accession>A0A160TJA8</accession>
<organism evidence="2">
    <name type="scientific">hydrothermal vent metagenome</name>
    <dbReference type="NCBI Taxonomy" id="652676"/>
    <lineage>
        <taxon>unclassified sequences</taxon>
        <taxon>metagenomes</taxon>
        <taxon>ecological metagenomes</taxon>
    </lineage>
</organism>
<dbReference type="EMBL" id="CZQE01000210">
    <property type="protein sequence ID" value="CUS45115.1"/>
    <property type="molecule type" value="Genomic_DNA"/>
</dbReference>
<protein>
    <submittedName>
        <fullName evidence="2">IncF plasmid conjugative transfer protein TraN</fullName>
    </submittedName>
</protein>
<gene>
    <name evidence="2" type="ORF">MGWOODY_Smn215</name>
</gene>
<reference evidence="2" key="1">
    <citation type="submission" date="2015-10" db="EMBL/GenBank/DDBJ databases">
        <authorList>
            <person name="Gilbert D.G."/>
        </authorList>
    </citation>
    <scope>NUCLEOTIDE SEQUENCE</scope>
</reference>
<evidence type="ECO:0000313" key="2">
    <source>
        <dbReference type="EMBL" id="CUS45115.1"/>
    </source>
</evidence>
<name>A0A160TJA8_9ZZZZ</name>
<evidence type="ECO:0000256" key="1">
    <source>
        <dbReference type="SAM" id="MobiDB-lite"/>
    </source>
</evidence>
<feature type="region of interest" description="Disordered" evidence="1">
    <location>
        <begin position="48"/>
        <end position="68"/>
    </location>
</feature>
<dbReference type="InterPro" id="IPR014121">
    <property type="entry name" value="TraN_Ftype"/>
</dbReference>
<proteinExistence type="predicted"/>